<dbReference type="AlphaFoldDB" id="A0A378NTM6"/>
<dbReference type="EMBL" id="UGPP01000001">
    <property type="protein sequence ID" value="STY71165.1"/>
    <property type="molecule type" value="Genomic_DNA"/>
</dbReference>
<dbReference type="Proteomes" id="UP000255234">
    <property type="component" value="Unassembled WGS sequence"/>
</dbReference>
<keyword evidence="1" id="KW-1133">Transmembrane helix</keyword>
<evidence type="ECO:0000313" key="3">
    <source>
        <dbReference type="Proteomes" id="UP000255234"/>
    </source>
</evidence>
<proteinExistence type="predicted"/>
<keyword evidence="1" id="KW-0812">Transmembrane</keyword>
<feature type="transmembrane region" description="Helical" evidence="1">
    <location>
        <begin position="37"/>
        <end position="61"/>
    </location>
</feature>
<accession>A0A378NTM6</accession>
<reference evidence="2 3" key="1">
    <citation type="submission" date="2018-06" db="EMBL/GenBank/DDBJ databases">
        <authorList>
            <consortium name="Pathogen Informatics"/>
            <person name="Doyle S."/>
        </authorList>
    </citation>
    <scope>NUCLEOTIDE SEQUENCE [LARGE SCALE GENOMIC DNA]</scope>
    <source>
        <strain evidence="2 3">NCTC10571</strain>
    </source>
</reference>
<evidence type="ECO:0000313" key="2">
    <source>
        <dbReference type="EMBL" id="STY71165.1"/>
    </source>
</evidence>
<evidence type="ECO:0000256" key="1">
    <source>
        <dbReference type="SAM" id="Phobius"/>
    </source>
</evidence>
<sequence>MLADKIIVIVCFFYLVIVLGSYVRIKIDNNLNKYTYLAVLFMPILCIVFVIKRLPIIVSLIGREIYTKTKK</sequence>
<organism evidence="2 3">
    <name type="scientific">Megamonas hypermegale</name>
    <dbReference type="NCBI Taxonomy" id="158847"/>
    <lineage>
        <taxon>Bacteria</taxon>
        <taxon>Bacillati</taxon>
        <taxon>Bacillota</taxon>
        <taxon>Negativicutes</taxon>
        <taxon>Selenomonadales</taxon>
        <taxon>Selenomonadaceae</taxon>
        <taxon>Megamonas</taxon>
    </lineage>
</organism>
<keyword evidence="1" id="KW-0472">Membrane</keyword>
<protein>
    <submittedName>
        <fullName evidence="2">Uncharacterized protein</fullName>
    </submittedName>
</protein>
<dbReference type="RefSeq" id="WP_115151536.1">
    <property type="nucleotide sequence ID" value="NZ_UGPP01000001.1"/>
</dbReference>
<gene>
    <name evidence="2" type="ORF">NCTC10571_01321</name>
</gene>
<feature type="transmembrane region" description="Helical" evidence="1">
    <location>
        <begin position="6"/>
        <end position="25"/>
    </location>
</feature>
<name>A0A378NTM6_9FIRM</name>